<dbReference type="AlphaFoldDB" id="A0A2A4H085"/>
<dbReference type="PANTHER" id="PTHR43221">
    <property type="entry name" value="PROTEASE HTPX"/>
    <property type="match status" value="1"/>
</dbReference>
<keyword evidence="3 11" id="KW-0645">Protease</keyword>
<dbReference type="EMBL" id="MWUU01000002">
    <property type="protein sequence ID" value="PCF56798.1"/>
    <property type="molecule type" value="Genomic_DNA"/>
</dbReference>
<organism evidence="14 15">
    <name type="scientific">Staphylococcus delphini</name>
    <dbReference type="NCBI Taxonomy" id="53344"/>
    <lineage>
        <taxon>Bacteria</taxon>
        <taxon>Bacillati</taxon>
        <taxon>Bacillota</taxon>
        <taxon>Bacilli</taxon>
        <taxon>Bacillales</taxon>
        <taxon>Staphylococcaceae</taxon>
        <taxon>Staphylococcus</taxon>
        <taxon>Staphylococcus intermedius group</taxon>
    </lineage>
</organism>
<dbReference type="PANTHER" id="PTHR43221:SF1">
    <property type="entry name" value="PROTEASE HTPX"/>
    <property type="match status" value="1"/>
</dbReference>
<keyword evidence="2" id="KW-1003">Cell membrane</keyword>
<evidence type="ECO:0000256" key="9">
    <source>
        <dbReference type="ARBA" id="ARBA00023049"/>
    </source>
</evidence>
<feature type="domain" description="Peptidase M48" evidence="13">
    <location>
        <begin position="91"/>
        <end position="178"/>
    </location>
</feature>
<evidence type="ECO:0000256" key="4">
    <source>
        <dbReference type="ARBA" id="ARBA00022692"/>
    </source>
</evidence>
<feature type="domain" description="Peptidase M48" evidence="13">
    <location>
        <begin position="184"/>
        <end position="273"/>
    </location>
</feature>
<protein>
    <submittedName>
        <fullName evidence="14">Peptidase M48</fullName>
    </submittedName>
</protein>
<dbReference type="GO" id="GO:0006508">
    <property type="term" value="P:proteolysis"/>
    <property type="evidence" value="ECO:0007669"/>
    <property type="project" value="UniProtKB-KW"/>
</dbReference>
<dbReference type="Proteomes" id="UP000218335">
    <property type="component" value="Unassembled WGS sequence"/>
</dbReference>
<evidence type="ECO:0000256" key="5">
    <source>
        <dbReference type="ARBA" id="ARBA00022723"/>
    </source>
</evidence>
<proteinExistence type="inferred from homology"/>
<dbReference type="CDD" id="cd07325">
    <property type="entry name" value="M48_Ste24p_like"/>
    <property type="match status" value="1"/>
</dbReference>
<keyword evidence="5" id="KW-0479">Metal-binding</keyword>
<keyword evidence="10 12" id="KW-0472">Membrane</keyword>
<evidence type="ECO:0000313" key="14">
    <source>
        <dbReference type="EMBL" id="PCF56798.1"/>
    </source>
</evidence>
<evidence type="ECO:0000256" key="10">
    <source>
        <dbReference type="ARBA" id="ARBA00023136"/>
    </source>
</evidence>
<dbReference type="InterPro" id="IPR001915">
    <property type="entry name" value="Peptidase_M48"/>
</dbReference>
<dbReference type="InterPro" id="IPR050083">
    <property type="entry name" value="HtpX_protease"/>
</dbReference>
<evidence type="ECO:0000256" key="11">
    <source>
        <dbReference type="RuleBase" id="RU003983"/>
    </source>
</evidence>
<dbReference type="GO" id="GO:0046872">
    <property type="term" value="F:metal ion binding"/>
    <property type="evidence" value="ECO:0007669"/>
    <property type="project" value="UniProtKB-KW"/>
</dbReference>
<evidence type="ECO:0000256" key="7">
    <source>
        <dbReference type="ARBA" id="ARBA00022833"/>
    </source>
</evidence>
<reference evidence="14 15" key="1">
    <citation type="journal article" date="2017" name="PLoS ONE">
        <title>Development of a real-time PCR for detection of Staphylococcus pseudintermedius using a novel automated comparison of whole-genome sequences.</title>
        <authorList>
            <person name="Verstappen K.M."/>
            <person name="Huijbregts L."/>
            <person name="Spaninks M."/>
            <person name="Wagenaar J.A."/>
            <person name="Fluit A.C."/>
            <person name="Duim B."/>
        </authorList>
    </citation>
    <scope>NUCLEOTIDE SEQUENCE [LARGE SCALE GENOMIC DNA]</scope>
    <source>
        <strain evidence="14 15">215070706401-1</strain>
    </source>
</reference>
<comment type="similarity">
    <text evidence="11">Belongs to the peptidase M48 family.</text>
</comment>
<evidence type="ECO:0000256" key="8">
    <source>
        <dbReference type="ARBA" id="ARBA00022989"/>
    </source>
</evidence>
<evidence type="ECO:0000256" key="12">
    <source>
        <dbReference type="SAM" id="Phobius"/>
    </source>
</evidence>
<dbReference type="Gene3D" id="3.30.2010.10">
    <property type="entry name" value="Metalloproteases ('zincins'), catalytic domain"/>
    <property type="match status" value="1"/>
</dbReference>
<comment type="caution">
    <text evidence="14">The sequence shown here is derived from an EMBL/GenBank/DDBJ whole genome shotgun (WGS) entry which is preliminary data.</text>
</comment>
<feature type="transmembrane region" description="Helical" evidence="12">
    <location>
        <begin position="53"/>
        <end position="73"/>
    </location>
</feature>
<dbReference type="GO" id="GO:0004222">
    <property type="term" value="F:metalloendopeptidase activity"/>
    <property type="evidence" value="ECO:0007669"/>
    <property type="project" value="InterPro"/>
</dbReference>
<comment type="cofactor">
    <cofactor evidence="11">
        <name>Zn(2+)</name>
        <dbReference type="ChEBI" id="CHEBI:29105"/>
    </cofactor>
    <text evidence="11">Binds 1 zinc ion per subunit.</text>
</comment>
<keyword evidence="4 12" id="KW-0812">Transmembrane</keyword>
<keyword evidence="8 12" id="KW-1133">Transmembrane helix</keyword>
<gene>
    <name evidence="14" type="ORF">B5C08_01820</name>
</gene>
<evidence type="ECO:0000256" key="6">
    <source>
        <dbReference type="ARBA" id="ARBA00022801"/>
    </source>
</evidence>
<evidence type="ECO:0000256" key="1">
    <source>
        <dbReference type="ARBA" id="ARBA00004651"/>
    </source>
</evidence>
<feature type="transmembrane region" description="Helical" evidence="12">
    <location>
        <begin position="27"/>
        <end position="47"/>
    </location>
</feature>
<keyword evidence="7 11" id="KW-0862">Zinc</keyword>
<keyword evidence="6 11" id="KW-0378">Hydrolase</keyword>
<evidence type="ECO:0000256" key="3">
    <source>
        <dbReference type="ARBA" id="ARBA00022670"/>
    </source>
</evidence>
<evidence type="ECO:0000256" key="2">
    <source>
        <dbReference type="ARBA" id="ARBA00022475"/>
    </source>
</evidence>
<dbReference type="Pfam" id="PF01435">
    <property type="entry name" value="Peptidase_M48"/>
    <property type="match status" value="2"/>
</dbReference>
<evidence type="ECO:0000313" key="15">
    <source>
        <dbReference type="Proteomes" id="UP000218335"/>
    </source>
</evidence>
<evidence type="ECO:0000259" key="13">
    <source>
        <dbReference type="Pfam" id="PF01435"/>
    </source>
</evidence>
<accession>A0A2A4H085</accession>
<dbReference type="GO" id="GO:0005886">
    <property type="term" value="C:plasma membrane"/>
    <property type="evidence" value="ECO:0007669"/>
    <property type="project" value="UniProtKB-SubCell"/>
</dbReference>
<sequence>MCQNHMYTNKKPDVSVKKLRHKAEIPLIKFGLFIIVIAVCLGCYFLLNGGELSKWMSAILFGLLFPIIGFFAIRKNYWASASNGVEITATQFPEIYQIFMELADEMGFSKNGPLKTPRLYINNGNGTMNAFAAKCTLRKRYIVIYSDLLDVYYSHKQNELVRFVLAHELAHHKCGHTNLWRLILAPALKPLFLDKSLTRAQEYTADRTAVYYAEEGALDLIYLYSGKYMGDKVNIDEYFKSIDTHDNSFWLKLNNFLSDHPVGYRRMQALKEAKENGWDVHGKML</sequence>
<comment type="subcellular location">
    <subcellularLocation>
        <location evidence="1">Cell membrane</location>
        <topology evidence="1">Multi-pass membrane protein</topology>
    </subcellularLocation>
</comment>
<keyword evidence="9 11" id="KW-0482">Metalloprotease</keyword>
<name>A0A2A4H085_9STAP</name>